<dbReference type="EC" id="2.7.13.3" evidence="2"/>
<feature type="region of interest" description="Disordered" evidence="3">
    <location>
        <begin position="137"/>
        <end position="177"/>
    </location>
</feature>
<evidence type="ECO:0000313" key="5">
    <source>
        <dbReference type="EMBL" id="MXP46964.1"/>
    </source>
</evidence>
<dbReference type="SMART" id="SM00388">
    <property type="entry name" value="HisKA"/>
    <property type="match status" value="1"/>
</dbReference>
<dbReference type="GO" id="GO:0000155">
    <property type="term" value="F:phosphorelay sensor kinase activity"/>
    <property type="evidence" value="ECO:0007669"/>
    <property type="project" value="InterPro"/>
</dbReference>
<keyword evidence="5" id="KW-0808">Transferase</keyword>
<dbReference type="Pfam" id="PF00512">
    <property type="entry name" value="HisKA"/>
    <property type="match status" value="1"/>
</dbReference>
<dbReference type="EMBL" id="WTYP01000001">
    <property type="protein sequence ID" value="MXP46964.1"/>
    <property type="molecule type" value="Genomic_DNA"/>
</dbReference>
<gene>
    <name evidence="5" type="ORF">GRI43_06125</name>
</gene>
<feature type="domain" description="Signal transduction histidine kinase dimerisation/phosphoacceptor" evidence="4">
    <location>
        <begin position="338"/>
        <end position="406"/>
    </location>
</feature>
<dbReference type="InterPro" id="IPR036097">
    <property type="entry name" value="HisK_dim/P_sf"/>
</dbReference>
<name>A0A6I4V3M6_9SPHN</name>
<dbReference type="Gene3D" id="1.10.287.130">
    <property type="match status" value="1"/>
</dbReference>
<dbReference type="RefSeq" id="WP_160730138.1">
    <property type="nucleotide sequence ID" value="NZ_WTYP01000001.1"/>
</dbReference>
<comment type="catalytic activity">
    <reaction evidence="1">
        <text>ATP + protein L-histidine = ADP + protein N-phospho-L-histidine.</text>
        <dbReference type="EC" id="2.7.13.3"/>
    </reaction>
</comment>
<proteinExistence type="predicted"/>
<keyword evidence="5" id="KW-0418">Kinase</keyword>
<evidence type="ECO:0000256" key="1">
    <source>
        <dbReference type="ARBA" id="ARBA00000085"/>
    </source>
</evidence>
<evidence type="ECO:0000313" key="6">
    <source>
        <dbReference type="Proteomes" id="UP000471435"/>
    </source>
</evidence>
<protein>
    <recommendedName>
        <fullName evidence="2">histidine kinase</fullName>
        <ecNumber evidence="2">2.7.13.3</ecNumber>
    </recommendedName>
</protein>
<dbReference type="OrthoDB" id="9813151at2"/>
<keyword evidence="6" id="KW-1185">Reference proteome</keyword>
<evidence type="ECO:0000256" key="3">
    <source>
        <dbReference type="SAM" id="MobiDB-lite"/>
    </source>
</evidence>
<dbReference type="AlphaFoldDB" id="A0A6I4V3M6"/>
<reference evidence="5 6" key="1">
    <citation type="submission" date="2019-12" db="EMBL/GenBank/DDBJ databases">
        <title>Genomic-based taxomic classification of the family Erythrobacteraceae.</title>
        <authorList>
            <person name="Xu L."/>
        </authorList>
    </citation>
    <scope>NUCLEOTIDE SEQUENCE [LARGE SCALE GENOMIC DNA]</scope>
    <source>
        <strain evidence="5 6">SW-109</strain>
    </source>
</reference>
<dbReference type="InterPro" id="IPR003661">
    <property type="entry name" value="HisK_dim/P_dom"/>
</dbReference>
<accession>A0A6I4V3M6</accession>
<comment type="caution">
    <text evidence="5">The sequence shown here is derived from an EMBL/GenBank/DDBJ whole genome shotgun (WGS) entry which is preliminary data.</text>
</comment>
<evidence type="ECO:0000256" key="2">
    <source>
        <dbReference type="ARBA" id="ARBA00012438"/>
    </source>
</evidence>
<sequence length="575" mass="61474">MQFDDRLATVLRHRASGDRAARTQFRQLLDLLGSRRNIKDRKLLASAWLRLGALGEIIPAADRAAMVADAGLRIRNPELAVHLAEDEPAVAAAALSRAEISSDDWEALIPRLPVRARGFLRLRRDLPPQTTDLLERLGIQDRGLPNPASAEKQVQQPDSPDGLIQGGSNVTPIRSTPLPANDIPLELSEEEVLEEDTEIGALVKRIEAFRKARVSAPDKTDAPRLPLGEQIADTDQQVSAFAFTADARGRIDWADLPIAPMVIGTVLDRDKLGPAIKFRQPIRDEVLELAGAPKISGKWVVDAAPQFTQPEGRFFGYAGMFRRAPDDISNITDPQASSEADRLRQLLHELKTPVNAIQGFSEVIQQQLFGPTPHEYRALAANIAGDSARMLAGFDELDRLAKLETGALDLEMGEADFGAIVAAQIEQLGRVLAPRTAAFEFASAGAGPSAGNVPLDQREAETLAWRLLATLAGAIGAGESIPVGFAPQDRMLGLHIDLPASLAATDDIFAATAKPGKAAVSAGMFGAGFSLRLARAEARSAGGDLMRVDDSIVLTLPLLTAAGSEPSQTADGAAH</sequence>
<dbReference type="SUPFAM" id="SSF47384">
    <property type="entry name" value="Homodimeric domain of signal transducing histidine kinase"/>
    <property type="match status" value="1"/>
</dbReference>
<dbReference type="CDD" id="cd00082">
    <property type="entry name" value="HisKA"/>
    <property type="match status" value="1"/>
</dbReference>
<organism evidence="5 6">
    <name type="scientific">Pontixanthobacter luteolus</name>
    <dbReference type="NCBI Taxonomy" id="295089"/>
    <lineage>
        <taxon>Bacteria</taxon>
        <taxon>Pseudomonadati</taxon>
        <taxon>Pseudomonadota</taxon>
        <taxon>Alphaproteobacteria</taxon>
        <taxon>Sphingomonadales</taxon>
        <taxon>Erythrobacteraceae</taxon>
        <taxon>Pontixanthobacter</taxon>
    </lineage>
</organism>
<evidence type="ECO:0000259" key="4">
    <source>
        <dbReference type="SMART" id="SM00388"/>
    </source>
</evidence>
<dbReference type="Proteomes" id="UP000471435">
    <property type="component" value="Unassembled WGS sequence"/>
</dbReference>